<accession>A0A2T3NNX9</accession>
<dbReference type="RefSeq" id="WP_036831184.1">
    <property type="nucleotide sequence ID" value="NZ_JGVO01001577.1"/>
</dbReference>
<gene>
    <name evidence="2" type="ORF">C9I98_19120</name>
</gene>
<keyword evidence="3" id="KW-1185">Reference proteome</keyword>
<dbReference type="InterPro" id="IPR021307">
    <property type="entry name" value="DUF2884"/>
</dbReference>
<evidence type="ECO:0000256" key="1">
    <source>
        <dbReference type="SAM" id="SignalP"/>
    </source>
</evidence>
<proteinExistence type="predicted"/>
<comment type="caution">
    <text evidence="2">The sequence shown here is derived from an EMBL/GenBank/DDBJ whole genome shotgun (WGS) entry which is preliminary data.</text>
</comment>
<reference evidence="2 3" key="1">
    <citation type="submission" date="2018-01" db="EMBL/GenBank/DDBJ databases">
        <title>Whole genome sequencing of Histamine producing bacteria.</title>
        <authorList>
            <person name="Butler K."/>
        </authorList>
    </citation>
    <scope>NUCLEOTIDE SEQUENCE [LARGE SCALE GENOMIC DNA]</scope>
    <source>
        <strain evidence="2 3">DSM 100436</strain>
    </source>
</reference>
<protein>
    <submittedName>
        <fullName evidence="2">DUF2884 domain-containing protein</fullName>
    </submittedName>
</protein>
<dbReference type="EMBL" id="PYMA01000014">
    <property type="protein sequence ID" value="PSW17630.1"/>
    <property type="molecule type" value="Genomic_DNA"/>
</dbReference>
<sequence>MKSKLILIPFLLVSAGVTAKTCPVNVPNEIHVGEKQVSVYQDGAAKLLIDEQYQLFINGDKVELSAIQQQAIEAYSNNVQHYLPQMADIADDGAEVANGILKEISASFDSSASFDNIEALIQEYSDKARDKFYQGDEFVLPANVFDTAETDWKQEFDDALQHISVESVASLFAALTEEMKNGEINFSELQTKFAELKVKLQEYISEHSGDVAIKANDLCDSIKGLAEDEKELQTIVPELAPYPMFEI</sequence>
<dbReference type="Proteomes" id="UP000241771">
    <property type="component" value="Unassembled WGS sequence"/>
</dbReference>
<dbReference type="Pfam" id="PF11101">
    <property type="entry name" value="DUF2884"/>
    <property type="match status" value="1"/>
</dbReference>
<feature type="chain" id="PRO_5015532526" evidence="1">
    <location>
        <begin position="20"/>
        <end position="247"/>
    </location>
</feature>
<organism evidence="2 3">
    <name type="scientific">Photobacterium sanctipauli</name>
    <dbReference type="NCBI Taxonomy" id="1342794"/>
    <lineage>
        <taxon>Bacteria</taxon>
        <taxon>Pseudomonadati</taxon>
        <taxon>Pseudomonadota</taxon>
        <taxon>Gammaproteobacteria</taxon>
        <taxon>Vibrionales</taxon>
        <taxon>Vibrionaceae</taxon>
        <taxon>Photobacterium</taxon>
    </lineage>
</organism>
<name>A0A2T3NNX9_9GAMM</name>
<dbReference type="OrthoDB" id="5904592at2"/>
<evidence type="ECO:0000313" key="3">
    <source>
        <dbReference type="Proteomes" id="UP000241771"/>
    </source>
</evidence>
<evidence type="ECO:0000313" key="2">
    <source>
        <dbReference type="EMBL" id="PSW17630.1"/>
    </source>
</evidence>
<keyword evidence="1" id="KW-0732">Signal</keyword>
<feature type="signal peptide" evidence="1">
    <location>
        <begin position="1"/>
        <end position="19"/>
    </location>
</feature>
<dbReference type="AlphaFoldDB" id="A0A2T3NNX9"/>